<organism evidence="3 4">
    <name type="scientific">Pueribacillus theae</name>
    <dbReference type="NCBI Taxonomy" id="2171751"/>
    <lineage>
        <taxon>Bacteria</taxon>
        <taxon>Bacillati</taxon>
        <taxon>Bacillota</taxon>
        <taxon>Bacilli</taxon>
        <taxon>Bacillales</taxon>
        <taxon>Bacillaceae</taxon>
        <taxon>Pueribacillus</taxon>
    </lineage>
</organism>
<dbReference type="PANTHER" id="PTHR34385">
    <property type="entry name" value="D-ALANYL-D-ALANINE CARBOXYPEPTIDASE"/>
    <property type="match status" value="1"/>
</dbReference>
<proteinExistence type="predicted"/>
<feature type="domain" description="D-alanyl-D-alanine carboxypeptidase-like core" evidence="2">
    <location>
        <begin position="100"/>
        <end position="228"/>
    </location>
</feature>
<dbReference type="Gene3D" id="3.30.1380.10">
    <property type="match status" value="1"/>
</dbReference>
<dbReference type="InterPro" id="IPR003709">
    <property type="entry name" value="VanY-like_core_dom"/>
</dbReference>
<dbReference type="AlphaFoldDB" id="A0A2U1K7B5"/>
<comment type="caution">
    <text evidence="3">The sequence shown here is derived from an EMBL/GenBank/DDBJ whole genome shotgun (WGS) entry which is preliminary data.</text>
</comment>
<evidence type="ECO:0000313" key="3">
    <source>
        <dbReference type="EMBL" id="PWA13282.1"/>
    </source>
</evidence>
<sequence length="254" mass="28879">MKEQNDPEGKNAGEANDEKMTHEQKQNTGSVEKEAVDVLADKRLDKTVTADGSGKNIVSNPDDLLVVTNKERNLPADYIPEDLVYPNIPFPFEGKEEKMMLRKEAAAALEDLFKKAKEDKINLYAQSGYRSYERQEAIFASNSERVGEEKANRVSARAGQSEHQTGLTMDVTSPAVDYKLVEDFENTVEGKWVKDHAHEFGFIIRYPKGKESITGYNYEPWHLRYVGKEHAKMIQQKGITLEEYLQPKHKAVNK</sequence>
<dbReference type="CDD" id="cd14852">
    <property type="entry name" value="LD-carboxypeptidase"/>
    <property type="match status" value="1"/>
</dbReference>
<dbReference type="PANTHER" id="PTHR34385:SF1">
    <property type="entry name" value="PEPTIDOGLYCAN L-ALANYL-D-GLUTAMATE ENDOPEPTIDASE CWLK"/>
    <property type="match status" value="1"/>
</dbReference>
<keyword evidence="3" id="KW-0645">Protease</keyword>
<dbReference type="SUPFAM" id="SSF55166">
    <property type="entry name" value="Hedgehog/DD-peptidase"/>
    <property type="match status" value="1"/>
</dbReference>
<reference evidence="3 4" key="1">
    <citation type="submission" date="2018-04" db="EMBL/GenBank/DDBJ databases">
        <title>Camelliibacillus theae gen. nov., sp. nov., isolated from Pu'er tea.</title>
        <authorList>
            <person name="Niu L."/>
        </authorList>
    </citation>
    <scope>NUCLEOTIDE SEQUENCE [LARGE SCALE GENOMIC DNA]</scope>
    <source>
        <strain evidence="3 4">T8</strain>
    </source>
</reference>
<keyword evidence="4" id="KW-1185">Reference proteome</keyword>
<name>A0A2U1K7B5_9BACI</name>
<dbReference type="InterPro" id="IPR052179">
    <property type="entry name" value="DD-CPase-like"/>
</dbReference>
<feature type="region of interest" description="Disordered" evidence="1">
    <location>
        <begin position="1"/>
        <end position="37"/>
    </location>
</feature>
<dbReference type="InterPro" id="IPR009045">
    <property type="entry name" value="Zn_M74/Hedgehog-like"/>
</dbReference>
<evidence type="ECO:0000259" key="2">
    <source>
        <dbReference type="Pfam" id="PF02557"/>
    </source>
</evidence>
<dbReference type="EMBL" id="QCZG01000002">
    <property type="protein sequence ID" value="PWA13282.1"/>
    <property type="molecule type" value="Genomic_DNA"/>
</dbReference>
<protein>
    <submittedName>
        <fullName evidence="3">D-alanyl-D-alanine carboxypeptidase</fullName>
    </submittedName>
</protein>
<dbReference type="InterPro" id="IPR058193">
    <property type="entry name" value="VanY/YodJ_core_dom"/>
</dbReference>
<dbReference type="Proteomes" id="UP000245998">
    <property type="component" value="Unassembled WGS sequence"/>
</dbReference>
<accession>A0A2U1K7B5</accession>
<dbReference type="GO" id="GO:0006508">
    <property type="term" value="P:proteolysis"/>
    <property type="evidence" value="ECO:0007669"/>
    <property type="project" value="InterPro"/>
</dbReference>
<dbReference type="GO" id="GO:0004180">
    <property type="term" value="F:carboxypeptidase activity"/>
    <property type="evidence" value="ECO:0007669"/>
    <property type="project" value="UniProtKB-KW"/>
</dbReference>
<evidence type="ECO:0000256" key="1">
    <source>
        <dbReference type="SAM" id="MobiDB-lite"/>
    </source>
</evidence>
<dbReference type="RefSeq" id="WP_116553243.1">
    <property type="nucleotide sequence ID" value="NZ_QCZG01000002.1"/>
</dbReference>
<keyword evidence="3" id="KW-0378">Hydrolase</keyword>
<dbReference type="Pfam" id="PF02557">
    <property type="entry name" value="VanY"/>
    <property type="match status" value="1"/>
</dbReference>
<gene>
    <name evidence="3" type="ORF">DCC39_02230</name>
</gene>
<keyword evidence="3" id="KW-0121">Carboxypeptidase</keyword>
<dbReference type="OrthoDB" id="9792074at2"/>
<evidence type="ECO:0000313" key="4">
    <source>
        <dbReference type="Proteomes" id="UP000245998"/>
    </source>
</evidence>